<evidence type="ECO:0000313" key="2">
    <source>
        <dbReference type="EMBL" id="KAF0685087.1"/>
    </source>
</evidence>
<proteinExistence type="predicted"/>
<gene>
    <name evidence="3" type="primary">Aste57867_22961</name>
    <name evidence="2" type="ORF">As57867_022890</name>
    <name evidence="3" type="ORF">ASTE57867_22961</name>
</gene>
<reference evidence="3 4" key="1">
    <citation type="submission" date="2019-03" db="EMBL/GenBank/DDBJ databases">
        <authorList>
            <person name="Gaulin E."/>
            <person name="Dumas B."/>
        </authorList>
    </citation>
    <scope>NUCLEOTIDE SEQUENCE [LARGE SCALE GENOMIC DNA]</scope>
    <source>
        <strain evidence="3">CBS 568.67</strain>
    </source>
</reference>
<dbReference type="Proteomes" id="UP000332933">
    <property type="component" value="Unassembled WGS sequence"/>
</dbReference>
<evidence type="ECO:0000313" key="4">
    <source>
        <dbReference type="Proteomes" id="UP000332933"/>
    </source>
</evidence>
<keyword evidence="4" id="KW-1185">Reference proteome</keyword>
<organism evidence="3 4">
    <name type="scientific">Aphanomyces stellatus</name>
    <dbReference type="NCBI Taxonomy" id="120398"/>
    <lineage>
        <taxon>Eukaryota</taxon>
        <taxon>Sar</taxon>
        <taxon>Stramenopiles</taxon>
        <taxon>Oomycota</taxon>
        <taxon>Saprolegniomycetes</taxon>
        <taxon>Saprolegniales</taxon>
        <taxon>Verrucalvaceae</taxon>
        <taxon>Aphanomyces</taxon>
    </lineage>
</organism>
<sequence>MADAVAKAIAPPKKKKEKKKPSAIYITERVRYFHIDVPTVDAVNEKARLETKLAKARELSQDPNNVDGWKQEAQALTMLGQLEKWRGNETEGDKYLTECAKLCRMHTFNNKS</sequence>
<dbReference type="EMBL" id="VJMH01007220">
    <property type="protein sequence ID" value="KAF0685087.1"/>
    <property type="molecule type" value="Genomic_DNA"/>
</dbReference>
<feature type="compositionally biased region" description="Basic residues" evidence="1">
    <location>
        <begin position="12"/>
        <end position="21"/>
    </location>
</feature>
<evidence type="ECO:0000313" key="3">
    <source>
        <dbReference type="EMBL" id="VFT99611.1"/>
    </source>
</evidence>
<reference evidence="2" key="2">
    <citation type="submission" date="2019-06" db="EMBL/GenBank/DDBJ databases">
        <title>Genomics analysis of Aphanomyces spp. identifies a new class of oomycete effector associated with host adaptation.</title>
        <authorList>
            <person name="Gaulin E."/>
        </authorList>
    </citation>
    <scope>NUCLEOTIDE SEQUENCE</scope>
    <source>
        <strain evidence="2">CBS 578.67</strain>
    </source>
</reference>
<feature type="region of interest" description="Disordered" evidence="1">
    <location>
        <begin position="1"/>
        <end position="21"/>
    </location>
</feature>
<evidence type="ECO:0000256" key="1">
    <source>
        <dbReference type="SAM" id="MobiDB-lite"/>
    </source>
</evidence>
<name>A0A485LLL2_9STRA</name>
<protein>
    <submittedName>
        <fullName evidence="3">Aste57867_22961 protein</fullName>
    </submittedName>
</protein>
<accession>A0A485LLL2</accession>
<dbReference type="OrthoDB" id="95735at2759"/>
<dbReference type="EMBL" id="CAADRA010007246">
    <property type="protein sequence ID" value="VFT99611.1"/>
    <property type="molecule type" value="Genomic_DNA"/>
</dbReference>
<feature type="compositionally biased region" description="Low complexity" evidence="1">
    <location>
        <begin position="1"/>
        <end position="11"/>
    </location>
</feature>
<dbReference type="AlphaFoldDB" id="A0A485LLL2"/>